<keyword evidence="2 3" id="KW-0378">Hydrolase</keyword>
<comment type="catalytic activity">
    <reaction evidence="3">
        <text>(6R)-10-formyltetrahydrofolate + H2O = (6S)-5,6,7,8-tetrahydrofolate + formate + H(+)</text>
        <dbReference type="Rhea" id="RHEA:19833"/>
        <dbReference type="ChEBI" id="CHEBI:15377"/>
        <dbReference type="ChEBI" id="CHEBI:15378"/>
        <dbReference type="ChEBI" id="CHEBI:15740"/>
        <dbReference type="ChEBI" id="CHEBI:57453"/>
        <dbReference type="ChEBI" id="CHEBI:195366"/>
        <dbReference type="EC" id="3.5.1.10"/>
    </reaction>
</comment>
<dbReference type="EC" id="3.5.1.10" evidence="3 4"/>
<dbReference type="InterPro" id="IPR004810">
    <property type="entry name" value="PurU"/>
</dbReference>
<dbReference type="InterPro" id="IPR002912">
    <property type="entry name" value="ACT_dom"/>
</dbReference>
<dbReference type="CDD" id="cd04875">
    <property type="entry name" value="ACT_F4HF-DF"/>
    <property type="match status" value="1"/>
</dbReference>
<evidence type="ECO:0000256" key="1">
    <source>
        <dbReference type="ARBA" id="ARBA00022563"/>
    </source>
</evidence>
<feature type="active site" evidence="3">
    <location>
        <position position="232"/>
    </location>
</feature>
<dbReference type="InterPro" id="IPR044074">
    <property type="entry name" value="PurU_ACT"/>
</dbReference>
<dbReference type="InterPro" id="IPR041729">
    <property type="entry name" value="Formyl-FH4-Hydrolase_C"/>
</dbReference>
<dbReference type="InterPro" id="IPR036477">
    <property type="entry name" value="Formyl_transf_N_sf"/>
</dbReference>
<dbReference type="PIRSF" id="PIRSF036480">
    <property type="entry name" value="FormyFH4_hydr"/>
    <property type="match status" value="1"/>
</dbReference>
<reference evidence="6 7" key="1">
    <citation type="submission" date="2006-12" db="EMBL/GenBank/DDBJ databases">
        <title>Complete sequence of Chlorobium phaeobacteroides DSM 266.</title>
        <authorList>
            <consortium name="US DOE Joint Genome Institute"/>
            <person name="Copeland A."/>
            <person name="Lucas S."/>
            <person name="Lapidus A."/>
            <person name="Barry K."/>
            <person name="Detter J.C."/>
            <person name="Glavina del Rio T."/>
            <person name="Hammon N."/>
            <person name="Israni S."/>
            <person name="Pitluck S."/>
            <person name="Goltsman E."/>
            <person name="Schmutz J."/>
            <person name="Larimer F."/>
            <person name="Land M."/>
            <person name="Hauser L."/>
            <person name="Mikhailova N."/>
            <person name="Li T."/>
            <person name="Overmann J."/>
            <person name="Bryant D.A."/>
            <person name="Richardson P."/>
        </authorList>
    </citation>
    <scope>NUCLEOTIDE SEQUENCE [LARGE SCALE GENOMIC DNA]</scope>
    <source>
        <strain evidence="6 7">DSM 266</strain>
    </source>
</reference>
<dbReference type="InterPro" id="IPR002376">
    <property type="entry name" value="Formyl_transf_N"/>
</dbReference>
<dbReference type="NCBIfam" id="TIGR00655">
    <property type="entry name" value="PurU"/>
    <property type="match status" value="1"/>
</dbReference>
<evidence type="ECO:0000256" key="2">
    <source>
        <dbReference type="ARBA" id="ARBA00022801"/>
    </source>
</evidence>
<dbReference type="UniPathway" id="UPA00074">
    <property type="reaction ID" value="UER00170"/>
</dbReference>
<feature type="domain" description="ACT" evidence="5">
    <location>
        <begin position="10"/>
        <end position="90"/>
    </location>
</feature>
<comment type="function">
    <text evidence="3">Catalyzes the hydrolysis of 10-formyltetrahydrofolate (formyl-FH4) to formate and tetrahydrofolate (FH4).</text>
</comment>
<dbReference type="NCBIfam" id="NF004684">
    <property type="entry name" value="PRK06027.1"/>
    <property type="match status" value="1"/>
</dbReference>
<dbReference type="HAMAP" id="MF_01927">
    <property type="entry name" value="PurU"/>
    <property type="match status" value="1"/>
</dbReference>
<dbReference type="Gene3D" id="3.30.70.260">
    <property type="match status" value="1"/>
</dbReference>
<dbReference type="HOGENOM" id="CLU_038395_3_0_10"/>
<dbReference type="GO" id="GO:0006730">
    <property type="term" value="P:one-carbon metabolic process"/>
    <property type="evidence" value="ECO:0007669"/>
    <property type="project" value="UniProtKB-KW"/>
</dbReference>
<dbReference type="AlphaFoldDB" id="A1BEC0"/>
<dbReference type="InterPro" id="IPR045865">
    <property type="entry name" value="ACT-like_dom_sf"/>
</dbReference>
<dbReference type="GO" id="GO:0006189">
    <property type="term" value="P:'de novo' IMP biosynthetic process"/>
    <property type="evidence" value="ECO:0007669"/>
    <property type="project" value="UniProtKB-UniRule"/>
</dbReference>
<evidence type="ECO:0000256" key="4">
    <source>
        <dbReference type="NCBIfam" id="TIGR00655"/>
    </source>
</evidence>
<dbReference type="CDD" id="cd08648">
    <property type="entry name" value="FMT_core_Formyl-FH4-Hydrolase_C"/>
    <property type="match status" value="1"/>
</dbReference>
<dbReference type="SUPFAM" id="SSF55021">
    <property type="entry name" value="ACT-like"/>
    <property type="match status" value="1"/>
</dbReference>
<evidence type="ECO:0000256" key="3">
    <source>
        <dbReference type="HAMAP-Rule" id="MF_01927"/>
    </source>
</evidence>
<dbReference type="PROSITE" id="PS51671">
    <property type="entry name" value="ACT"/>
    <property type="match status" value="1"/>
</dbReference>
<comment type="similarity">
    <text evidence="3">Belongs to the PurU family.</text>
</comment>
<dbReference type="STRING" id="290317.Cpha266_0692"/>
<dbReference type="OrthoDB" id="9806170at2"/>
<evidence type="ECO:0000313" key="6">
    <source>
        <dbReference type="EMBL" id="ABL64747.1"/>
    </source>
</evidence>
<dbReference type="eggNOG" id="COG0788">
    <property type="taxonomic scope" value="Bacteria"/>
</dbReference>
<dbReference type="GO" id="GO:0008864">
    <property type="term" value="F:formyltetrahydrofolate deformylase activity"/>
    <property type="evidence" value="ECO:0007669"/>
    <property type="project" value="UniProtKB-UniRule"/>
</dbReference>
<dbReference type="Pfam" id="PF01842">
    <property type="entry name" value="ACT"/>
    <property type="match status" value="1"/>
</dbReference>
<dbReference type="PRINTS" id="PR01575">
    <property type="entry name" value="FFH4HYDRLASE"/>
</dbReference>
<protein>
    <recommendedName>
        <fullName evidence="3 4">Formyltetrahydrofolate deformylase</fullName>
        <ecNumber evidence="3 4">3.5.1.10</ecNumber>
    </recommendedName>
    <alternativeName>
        <fullName evidence="3">Formyl-FH(4) hydrolase</fullName>
    </alternativeName>
</protein>
<evidence type="ECO:0000259" key="5">
    <source>
        <dbReference type="PROSITE" id="PS51671"/>
    </source>
</evidence>
<dbReference type="PANTHER" id="PTHR42706">
    <property type="entry name" value="FORMYLTETRAHYDROFOLATE DEFORMYLASE"/>
    <property type="match status" value="1"/>
</dbReference>
<name>A1BEC0_CHLPD</name>
<dbReference type="KEGG" id="cph:Cpha266_0692"/>
<dbReference type="Proteomes" id="UP000008701">
    <property type="component" value="Chromosome"/>
</dbReference>
<accession>A1BEC0</accession>
<comment type="pathway">
    <text evidence="3">Purine metabolism; IMP biosynthesis via de novo pathway; formate from 10-formyl-5,6,7,8-tetrahydrofolate: step 1/1.</text>
</comment>
<dbReference type="Gene3D" id="3.40.50.170">
    <property type="entry name" value="Formyl transferase, N-terminal domain"/>
    <property type="match status" value="1"/>
</dbReference>
<dbReference type="RefSeq" id="WP_011744577.1">
    <property type="nucleotide sequence ID" value="NC_008639.1"/>
</dbReference>
<dbReference type="PANTHER" id="PTHR42706:SF1">
    <property type="entry name" value="FORMYLTETRAHYDROFOLATE DEFORMYLASE 2, MITOCHONDRIAL"/>
    <property type="match status" value="1"/>
</dbReference>
<dbReference type="EMBL" id="CP000492">
    <property type="protein sequence ID" value="ABL64747.1"/>
    <property type="molecule type" value="Genomic_DNA"/>
</dbReference>
<organism evidence="6 7">
    <name type="scientific">Chlorobium phaeobacteroides (strain DSM 266 / SMG 266 / 2430)</name>
    <dbReference type="NCBI Taxonomy" id="290317"/>
    <lineage>
        <taxon>Bacteria</taxon>
        <taxon>Pseudomonadati</taxon>
        <taxon>Chlorobiota</taxon>
        <taxon>Chlorobiia</taxon>
        <taxon>Chlorobiales</taxon>
        <taxon>Chlorobiaceae</taxon>
        <taxon>Chlorobium/Pelodictyon group</taxon>
        <taxon>Chlorobium</taxon>
    </lineage>
</organism>
<gene>
    <name evidence="3" type="primary">purU</name>
    <name evidence="6" type="ordered locus">Cpha266_0692</name>
</gene>
<sequence>MELNAEDEIILLLSCPDRPGLVSRITGFICDRGGNILNLNEHVDTGDKTFFIRIAWSIESSPLSLDELERAFMPLALELGAAWKIRESGKKTRMAIFVSKYDHCLQEILWRHSMGEFAIDIALIVSNHPDLKPLADHYGIDYHLFETDRKSKADVERDELALLEQYGIDTVVLARYMQILSPHFVERYPSRIINIHHSFLPAFVGGNPYRQAYERGVKIIGATSHYVTEDLDEGPIIEQDIIRITHKDRLADLIRKGRDLERMVLARAIRFHAEHRILVNGKKTVVFE</sequence>
<keyword evidence="1 3" id="KW-0554">One-carbon metabolism</keyword>
<keyword evidence="7" id="KW-1185">Reference proteome</keyword>
<dbReference type="SUPFAM" id="SSF53328">
    <property type="entry name" value="Formyltransferase"/>
    <property type="match status" value="1"/>
</dbReference>
<keyword evidence="3" id="KW-0658">Purine biosynthesis</keyword>
<dbReference type="Pfam" id="PF00551">
    <property type="entry name" value="Formyl_trans_N"/>
    <property type="match status" value="1"/>
</dbReference>
<evidence type="ECO:0000313" key="7">
    <source>
        <dbReference type="Proteomes" id="UP000008701"/>
    </source>
</evidence>
<proteinExistence type="inferred from homology"/>